<keyword evidence="2" id="KW-0560">Oxidoreductase</keyword>
<dbReference type="SUPFAM" id="SSF51197">
    <property type="entry name" value="Clavaminate synthase-like"/>
    <property type="match status" value="1"/>
</dbReference>
<evidence type="ECO:0000256" key="1">
    <source>
        <dbReference type="ARBA" id="ARBA00001954"/>
    </source>
</evidence>
<feature type="domain" description="TauD/TfdA-like" evidence="5">
    <location>
        <begin position="24"/>
        <end position="305"/>
    </location>
</feature>
<keyword evidence="4" id="KW-0045">Antibiotic biosynthesis</keyword>
<dbReference type="PANTHER" id="PTHR10696">
    <property type="entry name" value="GAMMA-BUTYROBETAINE HYDROXYLASE-RELATED"/>
    <property type="match status" value="1"/>
</dbReference>
<evidence type="ECO:0000256" key="4">
    <source>
        <dbReference type="ARBA" id="ARBA00023194"/>
    </source>
</evidence>
<dbReference type="GO" id="GO:0017000">
    <property type="term" value="P:antibiotic biosynthetic process"/>
    <property type="evidence" value="ECO:0007669"/>
    <property type="project" value="UniProtKB-KW"/>
</dbReference>
<dbReference type="OrthoDB" id="9769888at2"/>
<dbReference type="InterPro" id="IPR003819">
    <property type="entry name" value="TauD/TfdA-like"/>
</dbReference>
<organism evidence="6 7">
    <name type="scientific">Actinophytocola oryzae</name>
    <dbReference type="NCBI Taxonomy" id="502181"/>
    <lineage>
        <taxon>Bacteria</taxon>
        <taxon>Bacillati</taxon>
        <taxon>Actinomycetota</taxon>
        <taxon>Actinomycetes</taxon>
        <taxon>Pseudonocardiales</taxon>
        <taxon>Pseudonocardiaceae</taxon>
    </lineage>
</organism>
<sequence length="315" mass="35662">MTDVAPELPYVMTAGSFDEPVTEVAETGRSLLRERLSRHGAVLLRGYRVSGVDGFGRFATTFSGSPLIEYSERSSPRTSLSGAVYTSTDYPPDQTIFLHNENSYQSSWPRLLYFHCVQPPETEGATPLADIRRIHDSIHPDVREEFERRGWSVVRNFHPGFGASWEYAFGTDDESVVADYCRDHRLDHTWTGKGRLRTTAVRTAVHTHPDTGERVWFNHIVFFHHTTLPEEVREGIQAIFAVEDLPTNTYFGDGGVIPDETVAHLRDCYDKHRVRFDWQAGDVLVVDNMLACHGREPFTGARRIAVAMTNPHTPD</sequence>
<dbReference type="Gene3D" id="3.60.130.10">
    <property type="entry name" value="Clavaminate synthase-like"/>
    <property type="match status" value="1"/>
</dbReference>
<proteinExistence type="predicted"/>
<evidence type="ECO:0000256" key="3">
    <source>
        <dbReference type="ARBA" id="ARBA00023004"/>
    </source>
</evidence>
<evidence type="ECO:0000259" key="5">
    <source>
        <dbReference type="Pfam" id="PF02668"/>
    </source>
</evidence>
<keyword evidence="7" id="KW-1185">Reference proteome</keyword>
<name>A0A4R7V1K5_9PSEU</name>
<evidence type="ECO:0000313" key="7">
    <source>
        <dbReference type="Proteomes" id="UP000294927"/>
    </source>
</evidence>
<comment type="caution">
    <text evidence="6">The sequence shown here is derived from an EMBL/GenBank/DDBJ whole genome shotgun (WGS) entry which is preliminary data.</text>
</comment>
<dbReference type="GO" id="GO:0051213">
    <property type="term" value="F:dioxygenase activity"/>
    <property type="evidence" value="ECO:0007669"/>
    <property type="project" value="UniProtKB-KW"/>
</dbReference>
<evidence type="ECO:0000256" key="2">
    <source>
        <dbReference type="ARBA" id="ARBA00023002"/>
    </source>
</evidence>
<dbReference type="AlphaFoldDB" id="A0A4R7V1K5"/>
<gene>
    <name evidence="6" type="ORF">CLV71_116122</name>
</gene>
<dbReference type="PANTHER" id="PTHR10696:SF56">
    <property type="entry name" value="TAUD_TFDA-LIKE DOMAIN-CONTAINING PROTEIN"/>
    <property type="match status" value="1"/>
</dbReference>
<comment type="cofactor">
    <cofactor evidence="1">
        <name>Fe(2+)</name>
        <dbReference type="ChEBI" id="CHEBI:29033"/>
    </cofactor>
</comment>
<dbReference type="InterPro" id="IPR050411">
    <property type="entry name" value="AlphaKG_dependent_hydroxylases"/>
</dbReference>
<keyword evidence="3" id="KW-0408">Iron</keyword>
<accession>A0A4R7V1K5</accession>
<dbReference type="Pfam" id="PF02668">
    <property type="entry name" value="TauD"/>
    <property type="match status" value="1"/>
</dbReference>
<keyword evidence="6" id="KW-0223">Dioxygenase</keyword>
<dbReference type="InterPro" id="IPR042098">
    <property type="entry name" value="TauD-like_sf"/>
</dbReference>
<protein>
    <submittedName>
        <fullName evidence="6">Alpha-ketoglutarate-dependent taurine dioxygenase</fullName>
    </submittedName>
</protein>
<evidence type="ECO:0000313" key="6">
    <source>
        <dbReference type="EMBL" id="TDV43188.1"/>
    </source>
</evidence>
<dbReference type="Proteomes" id="UP000294927">
    <property type="component" value="Unassembled WGS sequence"/>
</dbReference>
<dbReference type="RefSeq" id="WP_133907086.1">
    <property type="nucleotide sequence ID" value="NZ_SOCP01000016.1"/>
</dbReference>
<dbReference type="EMBL" id="SOCP01000016">
    <property type="protein sequence ID" value="TDV43188.1"/>
    <property type="molecule type" value="Genomic_DNA"/>
</dbReference>
<reference evidence="6 7" key="1">
    <citation type="submission" date="2019-03" db="EMBL/GenBank/DDBJ databases">
        <title>Genomic Encyclopedia of Archaeal and Bacterial Type Strains, Phase II (KMG-II): from individual species to whole genera.</title>
        <authorList>
            <person name="Goeker M."/>
        </authorList>
    </citation>
    <scope>NUCLEOTIDE SEQUENCE [LARGE SCALE GENOMIC DNA]</scope>
    <source>
        <strain evidence="6 7">DSM 45499</strain>
    </source>
</reference>